<proteinExistence type="predicted"/>
<accession>A0A382EPF1</accession>
<evidence type="ECO:0000313" key="1">
    <source>
        <dbReference type="EMBL" id="SVB51871.1"/>
    </source>
</evidence>
<protein>
    <submittedName>
        <fullName evidence="1">Uncharacterized protein</fullName>
    </submittedName>
</protein>
<sequence length="88" mass="9912">MNGGMPMQFIASIDREKNHSTVALYDCVRWPAPWTCLSVELQNGEGDPQPDHTLADCDIIISEKVSELNGLQSTPERVQFMMNDPDLY</sequence>
<feature type="non-terminal residue" evidence="1">
    <location>
        <position position="88"/>
    </location>
</feature>
<organism evidence="1">
    <name type="scientific">marine metagenome</name>
    <dbReference type="NCBI Taxonomy" id="408172"/>
    <lineage>
        <taxon>unclassified sequences</taxon>
        <taxon>metagenomes</taxon>
        <taxon>ecological metagenomes</taxon>
    </lineage>
</organism>
<dbReference type="EMBL" id="UINC01045287">
    <property type="protein sequence ID" value="SVB51871.1"/>
    <property type="molecule type" value="Genomic_DNA"/>
</dbReference>
<gene>
    <name evidence="1" type="ORF">METZ01_LOCUS204725</name>
</gene>
<reference evidence="1" key="1">
    <citation type="submission" date="2018-05" db="EMBL/GenBank/DDBJ databases">
        <authorList>
            <person name="Lanie J.A."/>
            <person name="Ng W.-L."/>
            <person name="Kazmierczak K.M."/>
            <person name="Andrzejewski T.M."/>
            <person name="Davidsen T.M."/>
            <person name="Wayne K.J."/>
            <person name="Tettelin H."/>
            <person name="Glass J.I."/>
            <person name="Rusch D."/>
            <person name="Podicherti R."/>
            <person name="Tsui H.-C.T."/>
            <person name="Winkler M.E."/>
        </authorList>
    </citation>
    <scope>NUCLEOTIDE SEQUENCE</scope>
</reference>
<dbReference type="AlphaFoldDB" id="A0A382EPF1"/>
<name>A0A382EPF1_9ZZZZ</name>